<dbReference type="InterPro" id="IPR018775">
    <property type="entry name" value="RlaP"/>
</dbReference>
<reference evidence="1 2" key="1">
    <citation type="submission" date="2020-11" db="EMBL/GenBank/DDBJ databases">
        <title>Description of Pontivivens ytuae sp. nov. isolated from deep sea sediment of Mariana Trench.</title>
        <authorList>
            <person name="Wang Z."/>
            <person name="Sun Q.-L."/>
            <person name="Xu X.-D."/>
            <person name="Tang Y.-Z."/>
            <person name="Zhang J."/>
        </authorList>
    </citation>
    <scope>NUCLEOTIDE SEQUENCE [LARGE SCALE GENOMIC DNA]</scope>
    <source>
        <strain evidence="1 2">MT2928</strain>
    </source>
</reference>
<dbReference type="AlphaFoldDB" id="A0A7S9LSL2"/>
<keyword evidence="2" id="KW-1185">Reference proteome</keyword>
<organism evidence="1 2">
    <name type="scientific">Pontivivens ytuae</name>
    <dbReference type="NCBI Taxonomy" id="2789856"/>
    <lineage>
        <taxon>Bacteria</taxon>
        <taxon>Pseudomonadati</taxon>
        <taxon>Pseudomonadota</taxon>
        <taxon>Alphaproteobacteria</taxon>
        <taxon>Rhodobacterales</taxon>
        <taxon>Paracoccaceae</taxon>
        <taxon>Pontivivens</taxon>
    </lineage>
</organism>
<proteinExistence type="predicted"/>
<dbReference type="Pfam" id="PF10127">
    <property type="entry name" value="RlaP"/>
    <property type="match status" value="1"/>
</dbReference>
<dbReference type="PANTHER" id="PTHR34817:SF2">
    <property type="entry name" value="NUCLEOTIDYLTRANSFERASE"/>
    <property type="match status" value="1"/>
</dbReference>
<dbReference type="RefSeq" id="WP_196103558.1">
    <property type="nucleotide sequence ID" value="NZ_CP064942.1"/>
</dbReference>
<accession>A0A7S9LSL2</accession>
<evidence type="ECO:0000313" key="1">
    <source>
        <dbReference type="EMBL" id="QPH54349.1"/>
    </source>
</evidence>
<gene>
    <name evidence="1" type="ORF">I0K15_00785</name>
</gene>
<dbReference type="KEGG" id="poz:I0K15_00785"/>
<dbReference type="Proteomes" id="UP000594800">
    <property type="component" value="Chromosome"/>
</dbReference>
<dbReference type="GO" id="GO:0016740">
    <property type="term" value="F:transferase activity"/>
    <property type="evidence" value="ECO:0007669"/>
    <property type="project" value="UniProtKB-KW"/>
</dbReference>
<evidence type="ECO:0000313" key="2">
    <source>
        <dbReference type="Proteomes" id="UP000594800"/>
    </source>
</evidence>
<keyword evidence="1" id="KW-0808">Transferase</keyword>
<name>A0A7S9LSL2_9RHOB</name>
<dbReference type="PANTHER" id="PTHR34817">
    <property type="entry name" value="NUCLEOTIDYLTRANSFERASE"/>
    <property type="match status" value="1"/>
</dbReference>
<dbReference type="EMBL" id="CP064942">
    <property type="protein sequence ID" value="QPH54349.1"/>
    <property type="molecule type" value="Genomic_DNA"/>
</dbReference>
<sequence>MTTIPAEARARVEAALDAIAVDDAVRIPIAIESGSRAWGFPSPDSDYDARFIYLRAPERYLRLERDRDVIEREITGDLDVNGWDLGKALRLILKSNAVVLEWLQSPIRYRDHPELRAALLEFAERALDRRALTWHYLRLADGARKAAGDGQEVKLKKLFYALRPALALTWLEQRTDPPPMQIGALMSGLELPQGLQDETDALIARKARTRELGTAPAPQTIVAFVRDALEQAAARTSEPRDRTQPDLREEAEDIFRHWVYAV</sequence>
<protein>
    <submittedName>
        <fullName evidence="1">Nucleotidyltransferase domain-containing protein</fullName>
    </submittedName>
</protein>